<keyword evidence="1" id="KW-0812">Transmembrane</keyword>
<dbReference type="EMBL" id="CP108264">
    <property type="protein sequence ID" value="WTU75514.1"/>
    <property type="molecule type" value="Genomic_DNA"/>
</dbReference>
<keyword evidence="1" id="KW-1133">Transmembrane helix</keyword>
<gene>
    <name evidence="2" type="ORF">OG327_20530</name>
</gene>
<feature type="transmembrane region" description="Helical" evidence="1">
    <location>
        <begin position="428"/>
        <end position="452"/>
    </location>
</feature>
<dbReference type="AlphaFoldDB" id="A0AAU2JRS5"/>
<evidence type="ECO:0000313" key="2">
    <source>
        <dbReference type="EMBL" id="WTU75514.1"/>
    </source>
</evidence>
<organism evidence="2">
    <name type="scientific">Streptomyces sp. NBC_00049</name>
    <dbReference type="NCBI Taxonomy" id="2903617"/>
    <lineage>
        <taxon>Bacteria</taxon>
        <taxon>Bacillati</taxon>
        <taxon>Actinomycetota</taxon>
        <taxon>Actinomycetes</taxon>
        <taxon>Kitasatosporales</taxon>
        <taxon>Streptomycetaceae</taxon>
        <taxon>Streptomyces</taxon>
    </lineage>
</organism>
<feature type="transmembrane region" description="Helical" evidence="1">
    <location>
        <begin position="306"/>
        <end position="325"/>
    </location>
</feature>
<feature type="transmembrane region" description="Helical" evidence="1">
    <location>
        <begin position="479"/>
        <end position="500"/>
    </location>
</feature>
<feature type="transmembrane region" description="Helical" evidence="1">
    <location>
        <begin position="253"/>
        <end position="271"/>
    </location>
</feature>
<proteinExistence type="predicted"/>
<name>A0AAU2JRS5_9ACTN</name>
<feature type="transmembrane region" description="Helical" evidence="1">
    <location>
        <begin position="69"/>
        <end position="87"/>
    </location>
</feature>
<feature type="transmembrane region" description="Helical" evidence="1">
    <location>
        <begin position="160"/>
        <end position="187"/>
    </location>
</feature>
<reference evidence="2" key="1">
    <citation type="submission" date="2022-10" db="EMBL/GenBank/DDBJ databases">
        <title>The complete genomes of actinobacterial strains from the NBC collection.</title>
        <authorList>
            <person name="Joergensen T.S."/>
            <person name="Alvarez Arevalo M."/>
            <person name="Sterndorff E.B."/>
            <person name="Faurdal D."/>
            <person name="Vuksanovic O."/>
            <person name="Mourched A.-S."/>
            <person name="Charusanti P."/>
            <person name="Shaw S."/>
            <person name="Blin K."/>
            <person name="Weber T."/>
        </authorList>
    </citation>
    <scope>NUCLEOTIDE SEQUENCE</scope>
    <source>
        <strain evidence="2">NBC_00049</strain>
    </source>
</reference>
<feature type="transmembrane region" description="Helical" evidence="1">
    <location>
        <begin position="223"/>
        <end position="241"/>
    </location>
</feature>
<feature type="transmembrane region" description="Helical" evidence="1">
    <location>
        <begin position="94"/>
        <end position="118"/>
    </location>
</feature>
<evidence type="ECO:0008006" key="3">
    <source>
        <dbReference type="Google" id="ProtNLM"/>
    </source>
</evidence>
<feature type="transmembrane region" description="Helical" evidence="1">
    <location>
        <begin position="277"/>
        <end position="294"/>
    </location>
</feature>
<keyword evidence="1" id="KW-0472">Membrane</keyword>
<feature type="transmembrane region" description="Helical" evidence="1">
    <location>
        <begin position="199"/>
        <end position="217"/>
    </location>
</feature>
<sequence>MIDTATAPSPVAERRAPRGRGGRLSRAFVLVSAEAVVSVFAALLLTYLGKRLHVNPLSRIGQVSGLAAIQLRLLLLLAVTVLLYLFLSRRWPGAAVNIGAATVAGLATGVTAAANVVALRGTTWPLNGYGGDIGNLQSWAFNVIDGVPLPEEYPPGFPNLLAFVAQVFFDGHVAFAVKWVMIGFLAISGPVAYLAWRMLLPPLWALGIGLTSALPLFELYKPYSPLVLVVVIPVFAKLVQVTQRSALLSRRQALAVGAGLGALLAGLFLMYAGWFVWSAVGVVVLFAIVLTGLARSGGLRALWQGMLPPLAATGVFLLLAGPYMVRLLGVSGSTKDAYFYFDTSTDPAYFAMWGSSLPGPQRAAGLPPLGELGGVGLFAIVLVIGLAVSLALALRQPMVLTLAACTASAFLLRYWYASHMERDDIVQLYPRTSIQITYCLLALTGLAVYYSVQRIRDWSRSHETLPLPRRSGKTPARRSLIVGALCGLGLLYGMAGSATADAYMPKDPAKVPESLGNLTWFSHTLQQPNGKCPAYAPRDECGTFTLPKRPMPQRPTGQP</sequence>
<feature type="transmembrane region" description="Helical" evidence="1">
    <location>
        <begin position="399"/>
        <end position="416"/>
    </location>
</feature>
<evidence type="ECO:0000256" key="1">
    <source>
        <dbReference type="SAM" id="Phobius"/>
    </source>
</evidence>
<protein>
    <recommendedName>
        <fullName evidence="3">Galactan 5-O-arabinofuranosyltransferase</fullName>
    </recommendedName>
</protein>
<feature type="transmembrane region" description="Helical" evidence="1">
    <location>
        <begin position="372"/>
        <end position="392"/>
    </location>
</feature>
<accession>A0AAU2JRS5</accession>
<feature type="transmembrane region" description="Helical" evidence="1">
    <location>
        <begin position="27"/>
        <end position="49"/>
    </location>
</feature>